<proteinExistence type="inferred from homology"/>
<evidence type="ECO:0000256" key="3">
    <source>
        <dbReference type="ARBA" id="ARBA00022692"/>
    </source>
</evidence>
<feature type="transmembrane region" description="Helical" evidence="6">
    <location>
        <begin position="12"/>
        <end position="32"/>
    </location>
</feature>
<sequence length="246" mass="28372">MKDKLKKYKYHTIFAVILCFIIFVIYEYYVGYFDTFKDIKRLKVIILSYGSFSGLIFILLQIVQIVFFFIPGEFVQVAGGYIFGPWIGSFLSLVGAVIGSALTFIISKKLGKSFVERLVSEKDLWLLRKIESFKDRKIKEKMKESTKRNEENRMEALKRVVFLLYVIPGIPKDILGYICGISSLSLKDFLIISNTGRIPALFVSTFFGHKLSWGNWELLLIIIIISTVLLILGVVIAKRIIKHRYE</sequence>
<dbReference type="PANTHER" id="PTHR12677">
    <property type="entry name" value="GOLGI APPARATUS MEMBRANE PROTEIN TVP38-RELATED"/>
    <property type="match status" value="1"/>
</dbReference>
<comment type="similarity">
    <text evidence="6">Belongs to the TVP38/TMEM64 family.</text>
</comment>
<dbReference type="GO" id="GO:0005886">
    <property type="term" value="C:plasma membrane"/>
    <property type="evidence" value="ECO:0007669"/>
    <property type="project" value="UniProtKB-SubCell"/>
</dbReference>
<dbReference type="InterPro" id="IPR032816">
    <property type="entry name" value="VTT_dom"/>
</dbReference>
<dbReference type="AlphaFoldDB" id="A0A919RY29"/>
<comment type="subcellular location">
    <subcellularLocation>
        <location evidence="1 6">Cell membrane</location>
        <topology evidence="1 6">Multi-pass membrane protein</topology>
    </subcellularLocation>
</comment>
<dbReference type="RefSeq" id="WP_212903207.1">
    <property type="nucleotide sequence ID" value="NZ_BOPZ01000007.1"/>
</dbReference>
<evidence type="ECO:0000313" key="8">
    <source>
        <dbReference type="EMBL" id="GIM28476.1"/>
    </source>
</evidence>
<dbReference type="Pfam" id="PF09335">
    <property type="entry name" value="VTT_dom"/>
    <property type="match status" value="1"/>
</dbReference>
<keyword evidence="9" id="KW-1185">Reference proteome</keyword>
<keyword evidence="5 6" id="KW-0472">Membrane</keyword>
<feature type="transmembrane region" description="Helical" evidence="6">
    <location>
        <begin position="82"/>
        <end position="107"/>
    </location>
</feature>
<evidence type="ECO:0000256" key="5">
    <source>
        <dbReference type="ARBA" id="ARBA00023136"/>
    </source>
</evidence>
<dbReference type="InterPro" id="IPR015414">
    <property type="entry name" value="TMEM64"/>
</dbReference>
<feature type="transmembrane region" description="Helical" evidence="6">
    <location>
        <begin position="44"/>
        <end position="70"/>
    </location>
</feature>
<comment type="caution">
    <text evidence="8">The sequence shown here is derived from an EMBL/GenBank/DDBJ whole genome shotgun (WGS) entry which is preliminary data.</text>
</comment>
<dbReference type="Proteomes" id="UP000679179">
    <property type="component" value="Unassembled WGS sequence"/>
</dbReference>
<dbReference type="PANTHER" id="PTHR12677:SF59">
    <property type="entry name" value="GOLGI APPARATUS MEMBRANE PROTEIN TVP38-RELATED"/>
    <property type="match status" value="1"/>
</dbReference>
<evidence type="ECO:0000256" key="1">
    <source>
        <dbReference type="ARBA" id="ARBA00004651"/>
    </source>
</evidence>
<keyword evidence="3 6" id="KW-0812">Transmembrane</keyword>
<evidence type="ECO:0000256" key="4">
    <source>
        <dbReference type="ARBA" id="ARBA00022989"/>
    </source>
</evidence>
<accession>A0A919RY29</accession>
<dbReference type="EMBL" id="BOPZ01000007">
    <property type="protein sequence ID" value="GIM28476.1"/>
    <property type="molecule type" value="Genomic_DNA"/>
</dbReference>
<keyword evidence="2 6" id="KW-1003">Cell membrane</keyword>
<gene>
    <name evidence="8" type="ORF">CPJCM30710_11420</name>
</gene>
<feature type="domain" description="VTT" evidence="7">
    <location>
        <begin position="70"/>
        <end position="209"/>
    </location>
</feature>
<organism evidence="8 9">
    <name type="scientific">Clostridium polyendosporum</name>
    <dbReference type="NCBI Taxonomy" id="69208"/>
    <lineage>
        <taxon>Bacteria</taxon>
        <taxon>Bacillati</taxon>
        <taxon>Bacillota</taxon>
        <taxon>Clostridia</taxon>
        <taxon>Eubacteriales</taxon>
        <taxon>Clostridiaceae</taxon>
        <taxon>Clostridium</taxon>
    </lineage>
</organism>
<protein>
    <recommendedName>
        <fullName evidence="6">TVP38/TMEM64 family membrane protein</fullName>
    </recommendedName>
</protein>
<keyword evidence="4 6" id="KW-1133">Transmembrane helix</keyword>
<name>A0A919RY29_9CLOT</name>
<evidence type="ECO:0000313" key="9">
    <source>
        <dbReference type="Proteomes" id="UP000679179"/>
    </source>
</evidence>
<evidence type="ECO:0000259" key="7">
    <source>
        <dbReference type="Pfam" id="PF09335"/>
    </source>
</evidence>
<feature type="transmembrane region" description="Helical" evidence="6">
    <location>
        <begin position="218"/>
        <end position="237"/>
    </location>
</feature>
<reference evidence="8" key="1">
    <citation type="submission" date="2021-03" db="EMBL/GenBank/DDBJ databases">
        <title>Taxonomic study of Clostridium polyendosporum from meadow-gley soil under rice.</title>
        <authorList>
            <person name="Kobayashi H."/>
            <person name="Tanizawa Y."/>
            <person name="Yagura M."/>
        </authorList>
    </citation>
    <scope>NUCLEOTIDE SEQUENCE</scope>
    <source>
        <strain evidence="8">JCM 30710</strain>
    </source>
</reference>
<evidence type="ECO:0000256" key="6">
    <source>
        <dbReference type="RuleBase" id="RU366058"/>
    </source>
</evidence>
<feature type="transmembrane region" description="Helical" evidence="6">
    <location>
        <begin position="162"/>
        <end position="184"/>
    </location>
</feature>
<evidence type="ECO:0000256" key="2">
    <source>
        <dbReference type="ARBA" id="ARBA00022475"/>
    </source>
</evidence>